<evidence type="ECO:0000256" key="3">
    <source>
        <dbReference type="SAM" id="MobiDB-lite"/>
    </source>
</evidence>
<feature type="region of interest" description="Disordered" evidence="3">
    <location>
        <begin position="117"/>
        <end position="147"/>
    </location>
</feature>
<dbReference type="Gene3D" id="2.30.280.10">
    <property type="entry name" value="SRA-YDG"/>
    <property type="match status" value="1"/>
</dbReference>
<feature type="region of interest" description="Disordered" evidence="3">
    <location>
        <begin position="358"/>
        <end position="383"/>
    </location>
</feature>
<dbReference type="GO" id="GO:0005634">
    <property type="term" value="C:nucleus"/>
    <property type="evidence" value="ECO:0007669"/>
    <property type="project" value="UniProtKB-SubCell"/>
</dbReference>
<proteinExistence type="predicted"/>
<reference evidence="5" key="1">
    <citation type="submission" date="2022-07" db="EMBL/GenBank/DDBJ databases">
        <title>Fungi with potential for degradation of polypropylene.</title>
        <authorList>
            <person name="Gostincar C."/>
        </authorList>
    </citation>
    <scope>NUCLEOTIDE SEQUENCE</scope>
    <source>
        <strain evidence="5">EXF-13287</strain>
    </source>
</reference>
<gene>
    <name evidence="5" type="ORF">NKR19_g2970</name>
</gene>
<dbReference type="InterPro" id="IPR003105">
    <property type="entry name" value="SRA_YDG"/>
</dbReference>
<evidence type="ECO:0000313" key="6">
    <source>
        <dbReference type="Proteomes" id="UP001174691"/>
    </source>
</evidence>
<protein>
    <submittedName>
        <fullName evidence="5">E3 ubiquitin-protein ligase UHRF1</fullName>
    </submittedName>
</protein>
<accession>A0AA38RX02</accession>
<dbReference type="PROSITE" id="PS51015">
    <property type="entry name" value="YDG"/>
    <property type="match status" value="1"/>
</dbReference>
<dbReference type="SUPFAM" id="SSF88697">
    <property type="entry name" value="PUA domain-like"/>
    <property type="match status" value="1"/>
</dbReference>
<dbReference type="InterPro" id="IPR036987">
    <property type="entry name" value="SRA-YDG_sf"/>
</dbReference>
<feature type="compositionally biased region" description="Low complexity" evidence="3">
    <location>
        <begin position="131"/>
        <end position="142"/>
    </location>
</feature>
<comment type="caution">
    <text evidence="5">The sequence shown here is derived from an EMBL/GenBank/DDBJ whole genome shotgun (WGS) entry which is preliminary data.</text>
</comment>
<keyword evidence="1 2" id="KW-0539">Nucleus</keyword>
<dbReference type="Pfam" id="PF02182">
    <property type="entry name" value="SAD_SRA"/>
    <property type="match status" value="1"/>
</dbReference>
<dbReference type="AlphaFoldDB" id="A0AA38RX02"/>
<organism evidence="5 6">
    <name type="scientific">Coniochaeta hoffmannii</name>
    <dbReference type="NCBI Taxonomy" id="91930"/>
    <lineage>
        <taxon>Eukaryota</taxon>
        <taxon>Fungi</taxon>
        <taxon>Dikarya</taxon>
        <taxon>Ascomycota</taxon>
        <taxon>Pezizomycotina</taxon>
        <taxon>Sordariomycetes</taxon>
        <taxon>Sordariomycetidae</taxon>
        <taxon>Coniochaetales</taxon>
        <taxon>Coniochaetaceae</taxon>
        <taxon>Coniochaeta</taxon>
    </lineage>
</organism>
<evidence type="ECO:0000313" key="5">
    <source>
        <dbReference type="EMBL" id="KAJ9160770.1"/>
    </source>
</evidence>
<dbReference type="Proteomes" id="UP001174691">
    <property type="component" value="Unassembled WGS sequence"/>
</dbReference>
<dbReference type="GO" id="GO:0016567">
    <property type="term" value="P:protein ubiquitination"/>
    <property type="evidence" value="ECO:0007669"/>
    <property type="project" value="TreeGrafter"/>
</dbReference>
<keyword evidence="6" id="KW-1185">Reference proteome</keyword>
<feature type="domain" description="YDG" evidence="4">
    <location>
        <begin position="206"/>
        <end position="353"/>
    </location>
</feature>
<comment type="subcellular location">
    <subcellularLocation>
        <location evidence="2">Nucleus</location>
    </subcellularLocation>
</comment>
<dbReference type="SMART" id="SM00466">
    <property type="entry name" value="SRA"/>
    <property type="match status" value="1"/>
</dbReference>
<evidence type="ECO:0000259" key="4">
    <source>
        <dbReference type="PROSITE" id="PS51015"/>
    </source>
</evidence>
<sequence>MSEVKQDEPDLVAIVALPPGHTTASYLKEAVPKITRLAVKCKNNKDDKHPPENAEVHGYLTFLGTFLPWLETDAIMTPSIRTTSKIDKALELLFDPVYRCPPEIAVQAKRIYDKFEDEQWGRDNSPEVDDSSPPTSPSTEAPGRTAAGGLHTADMYRLARPPPPDHPIWGAKGIMHGFIIQPSAHRRFNYVLDPRCEAEKRPFKVFGHNGLEPGAWWPYQKVALFHGAHGHSMAGISGHPERGAWSVVVSGSSTKYEDLDSDVGDTIWYSSDHSHDNVDPVRIIYRSNMTQSLHTSIANGNPVRVLRSSGYASSKAAYAPACGIRYDGLYSVVKVVERKNARGGLYEQFQLVRRPDQKPLDEVCRSSPTRKQASDYAKIQEGY</sequence>
<dbReference type="PANTHER" id="PTHR14140:SF27">
    <property type="entry name" value="OS04G0289800 PROTEIN"/>
    <property type="match status" value="1"/>
</dbReference>
<dbReference type="GO" id="GO:0044027">
    <property type="term" value="P:negative regulation of gene expression via chromosomal CpG island methylation"/>
    <property type="evidence" value="ECO:0007669"/>
    <property type="project" value="TreeGrafter"/>
</dbReference>
<evidence type="ECO:0000256" key="2">
    <source>
        <dbReference type="PROSITE-ProRule" id="PRU00358"/>
    </source>
</evidence>
<evidence type="ECO:0000256" key="1">
    <source>
        <dbReference type="ARBA" id="ARBA00023242"/>
    </source>
</evidence>
<dbReference type="GO" id="GO:0061630">
    <property type="term" value="F:ubiquitin protein ligase activity"/>
    <property type="evidence" value="ECO:0007669"/>
    <property type="project" value="TreeGrafter"/>
</dbReference>
<name>A0AA38RX02_9PEZI</name>
<dbReference type="EMBL" id="JANBVN010000031">
    <property type="protein sequence ID" value="KAJ9160770.1"/>
    <property type="molecule type" value="Genomic_DNA"/>
</dbReference>
<dbReference type="PANTHER" id="PTHR14140">
    <property type="entry name" value="E3 UBIQUITIN-PROTEIN LIGASE UHRF-RELATED"/>
    <property type="match status" value="1"/>
</dbReference>
<dbReference type="InterPro" id="IPR015947">
    <property type="entry name" value="PUA-like_sf"/>
</dbReference>
<dbReference type="InterPro" id="IPR045134">
    <property type="entry name" value="UHRF1/2-like"/>
</dbReference>